<evidence type="ECO:0000259" key="3">
    <source>
        <dbReference type="Pfam" id="PF02275"/>
    </source>
</evidence>
<sequence>MNKNLLKIVVAVILLGSLLYSIVIYACTRVVYEGLNGTIITARSMDWKSDIPANLWIFPRGIVRNGEAGTTSVKWKSKYGSVITSSWDIASSDGMNEKGLVGNLLWLTESVYPKFVKDKDKPGLSISIWLQYALDNFATVEEAVAYLQKEEFVVVSSHIPGTDIFATVHLSLSDATGDNAIFEYINGKLAIHHDRSYVTMTNSPIFEEQMAINTYWKGIPGTIMLPGTNRAADRFVRASYYIDAIPKTDNTRVALASVFGVIRNCSVPLGISSKTEPNISSTRWRTVADQKNLVYYFDNVLNPNVVWVEFNKIDFSEKGKVMKLSLANNENYSGECSMNFKVAQPFQFARLDAQ</sequence>
<dbReference type="InterPro" id="IPR029055">
    <property type="entry name" value="Ntn_hydrolases_N"/>
</dbReference>
<dbReference type="InterPro" id="IPR052193">
    <property type="entry name" value="Peptidase_C59"/>
</dbReference>
<proteinExistence type="inferred from homology"/>
<evidence type="ECO:0000313" key="4">
    <source>
        <dbReference type="EMBL" id="MBO9203484.1"/>
    </source>
</evidence>
<protein>
    <submittedName>
        <fullName evidence="4">Linear amide C-N hydrolase</fullName>
    </submittedName>
</protein>
<dbReference type="PANTHER" id="PTHR35527:SF2">
    <property type="entry name" value="HYDROLASE"/>
    <property type="match status" value="1"/>
</dbReference>
<reference evidence="4 5" key="1">
    <citation type="submission" date="2021-03" db="EMBL/GenBank/DDBJ databases">
        <title>Assistant Professor.</title>
        <authorList>
            <person name="Huq M.A."/>
        </authorList>
    </citation>
    <scope>NUCLEOTIDE SEQUENCE [LARGE SCALE GENOMIC DNA]</scope>
    <source>
        <strain evidence="4 5">MAH-29</strain>
    </source>
</reference>
<dbReference type="PANTHER" id="PTHR35527">
    <property type="entry name" value="CHOLOYLGLYCINE HYDROLASE"/>
    <property type="match status" value="1"/>
</dbReference>
<evidence type="ECO:0000256" key="1">
    <source>
        <dbReference type="ARBA" id="ARBA00006625"/>
    </source>
</evidence>
<accession>A0ABS3Z075</accession>
<dbReference type="EMBL" id="JAGHKO010000010">
    <property type="protein sequence ID" value="MBO9203484.1"/>
    <property type="molecule type" value="Genomic_DNA"/>
</dbReference>
<dbReference type="Gene3D" id="3.60.60.10">
    <property type="entry name" value="Penicillin V Acylase, Chain A"/>
    <property type="match status" value="1"/>
</dbReference>
<comment type="caution">
    <text evidence="4">The sequence shown here is derived from an EMBL/GenBank/DDBJ whole genome shotgun (WGS) entry which is preliminary data.</text>
</comment>
<keyword evidence="5" id="KW-1185">Reference proteome</keyword>
<evidence type="ECO:0000313" key="5">
    <source>
        <dbReference type="Proteomes" id="UP000677244"/>
    </source>
</evidence>
<dbReference type="InterPro" id="IPR029132">
    <property type="entry name" value="CBAH/NAAA_C"/>
</dbReference>
<name>A0ABS3Z075_9BACT</name>
<keyword evidence="2 4" id="KW-0378">Hydrolase</keyword>
<gene>
    <name evidence="4" type="ORF">J7I42_24580</name>
</gene>
<dbReference type="RefSeq" id="WP_209141537.1">
    <property type="nucleotide sequence ID" value="NZ_JAGHKO010000010.1"/>
</dbReference>
<dbReference type="Proteomes" id="UP000677244">
    <property type="component" value="Unassembled WGS sequence"/>
</dbReference>
<comment type="similarity">
    <text evidence="1">Belongs to the peptidase C59 family.</text>
</comment>
<dbReference type="GO" id="GO:0016787">
    <property type="term" value="F:hydrolase activity"/>
    <property type="evidence" value="ECO:0007669"/>
    <property type="project" value="UniProtKB-KW"/>
</dbReference>
<feature type="domain" description="Choloylglycine hydrolase/NAAA C-terminal" evidence="3">
    <location>
        <begin position="27"/>
        <end position="315"/>
    </location>
</feature>
<dbReference type="SUPFAM" id="SSF56235">
    <property type="entry name" value="N-terminal nucleophile aminohydrolases (Ntn hydrolases)"/>
    <property type="match status" value="1"/>
</dbReference>
<dbReference type="CDD" id="cd01902">
    <property type="entry name" value="Ntn_CGH"/>
    <property type="match status" value="1"/>
</dbReference>
<evidence type="ECO:0000256" key="2">
    <source>
        <dbReference type="ARBA" id="ARBA00022801"/>
    </source>
</evidence>
<dbReference type="PROSITE" id="PS51257">
    <property type="entry name" value="PROKAR_LIPOPROTEIN"/>
    <property type="match status" value="1"/>
</dbReference>
<dbReference type="Pfam" id="PF02275">
    <property type="entry name" value="CBAH"/>
    <property type="match status" value="1"/>
</dbReference>
<organism evidence="4 5">
    <name type="scientific">Niastella soli</name>
    <dbReference type="NCBI Taxonomy" id="2821487"/>
    <lineage>
        <taxon>Bacteria</taxon>
        <taxon>Pseudomonadati</taxon>
        <taxon>Bacteroidota</taxon>
        <taxon>Chitinophagia</taxon>
        <taxon>Chitinophagales</taxon>
        <taxon>Chitinophagaceae</taxon>
        <taxon>Niastella</taxon>
    </lineage>
</organism>